<dbReference type="Proteomes" id="UP000222531">
    <property type="component" value="Unassembled WGS sequence"/>
</dbReference>
<evidence type="ECO:0000313" key="1">
    <source>
        <dbReference type="EMBL" id="PHQ48068.1"/>
    </source>
</evidence>
<reference evidence="1 2" key="1">
    <citation type="journal article" date="2017" name="Biochemistry">
        <title>Identification of the Biosynthetic Pathway for the Antibiotic Bicyclomycin.</title>
        <authorList>
            <person name="Patteson J."/>
            <person name="Cai W."/>
            <person name="Johnson R.A."/>
            <person name="Santa Maria K."/>
            <person name="Li B."/>
        </authorList>
    </citation>
    <scope>NUCLEOTIDE SEQUENCE [LARGE SCALE GENOMIC DNA]</scope>
    <source>
        <strain evidence="1 2">ATCC 21532</strain>
    </source>
</reference>
<organism evidence="1 2">
    <name type="scientific">Streptomyces cinnamoneus</name>
    <name type="common">Streptoverticillium cinnamoneum</name>
    <dbReference type="NCBI Taxonomy" id="53446"/>
    <lineage>
        <taxon>Bacteria</taxon>
        <taxon>Bacillati</taxon>
        <taxon>Actinomycetota</taxon>
        <taxon>Actinomycetes</taxon>
        <taxon>Kitasatosporales</taxon>
        <taxon>Streptomycetaceae</taxon>
        <taxon>Streptomyces</taxon>
        <taxon>Streptomyces cinnamoneus group</taxon>
    </lineage>
</organism>
<keyword evidence="2" id="KW-1185">Reference proteome</keyword>
<proteinExistence type="predicted"/>
<name>A0A2G1XA17_STRCJ</name>
<accession>A0A2G1XA17</accession>
<gene>
    <name evidence="1" type="ORF">BLA24_31980</name>
</gene>
<dbReference type="OrthoDB" id="4332993at2"/>
<sequence length="116" mass="13100">MHGAAVGQMWFEPTVEFRAQMKHGCGDDRWFWRSAELIVPPLREPLGSQGELRAAVRVYGRLAASILEIRKQVLRARVTGHWLPDGGTAVAHYEWRRSGETGRLIPAEEPVVLWIG</sequence>
<dbReference type="EMBL" id="NHZO01000168">
    <property type="protein sequence ID" value="PHQ48068.1"/>
    <property type="molecule type" value="Genomic_DNA"/>
</dbReference>
<protein>
    <submittedName>
        <fullName evidence="1">Uncharacterized protein</fullName>
    </submittedName>
</protein>
<dbReference type="AlphaFoldDB" id="A0A2G1XA17"/>
<comment type="caution">
    <text evidence="1">The sequence shown here is derived from an EMBL/GenBank/DDBJ whole genome shotgun (WGS) entry which is preliminary data.</text>
</comment>
<evidence type="ECO:0000313" key="2">
    <source>
        <dbReference type="Proteomes" id="UP000222531"/>
    </source>
</evidence>